<reference evidence="2 3" key="2">
    <citation type="journal article" date="2009" name="PLoS ONE">
        <title>An integrated genetic and cytogenetic map of the cucumber genome.</title>
        <authorList>
            <person name="Ren Y."/>
            <person name="Zhang Z."/>
            <person name="Liu J."/>
            <person name="Staub J.E."/>
            <person name="Han Y."/>
            <person name="Cheng Z."/>
            <person name="Li X."/>
            <person name="Lu J."/>
            <person name="Miao H."/>
            <person name="Kang H."/>
            <person name="Xie B."/>
            <person name="Gu X."/>
            <person name="Wang X."/>
            <person name="Du Y."/>
            <person name="Jin W."/>
            <person name="Huang S."/>
        </authorList>
    </citation>
    <scope>NUCLEOTIDE SEQUENCE [LARGE SCALE GENOMIC DNA]</scope>
    <source>
        <strain evidence="3">cv. 9930</strain>
    </source>
</reference>
<gene>
    <name evidence="2" type="ORF">Csa_6G126270</name>
</gene>
<evidence type="ECO:0000313" key="2">
    <source>
        <dbReference type="EMBL" id="KGN46714.1"/>
    </source>
</evidence>
<keyword evidence="3" id="KW-1185">Reference proteome</keyword>
<sequence length="56" mass="6564">MRFPFGIRTRPKSSSNLERETNSEEIYLTQRITYRHIALNGRLDQNADLLSIVLQT</sequence>
<reference evidence="2 3" key="1">
    <citation type="journal article" date="2009" name="Nat. Genet.">
        <title>The genome of the cucumber, Cucumis sativus L.</title>
        <authorList>
            <person name="Huang S."/>
            <person name="Li R."/>
            <person name="Zhang Z."/>
            <person name="Li L."/>
            <person name="Gu X."/>
            <person name="Fan W."/>
            <person name="Lucas W.J."/>
            <person name="Wang X."/>
            <person name="Xie B."/>
            <person name="Ni P."/>
            <person name="Ren Y."/>
            <person name="Zhu H."/>
            <person name="Li J."/>
            <person name="Lin K."/>
            <person name="Jin W."/>
            <person name="Fei Z."/>
            <person name="Li G."/>
            <person name="Staub J."/>
            <person name="Kilian A."/>
            <person name="van der Vossen E.A."/>
            <person name="Wu Y."/>
            <person name="Guo J."/>
            <person name="He J."/>
            <person name="Jia Z."/>
            <person name="Ren Y."/>
            <person name="Tian G."/>
            <person name="Lu Y."/>
            <person name="Ruan J."/>
            <person name="Qian W."/>
            <person name="Wang M."/>
            <person name="Huang Q."/>
            <person name="Li B."/>
            <person name="Xuan Z."/>
            <person name="Cao J."/>
            <person name="Asan"/>
            <person name="Wu Z."/>
            <person name="Zhang J."/>
            <person name="Cai Q."/>
            <person name="Bai Y."/>
            <person name="Zhao B."/>
            <person name="Han Y."/>
            <person name="Li Y."/>
            <person name="Li X."/>
            <person name="Wang S."/>
            <person name="Shi Q."/>
            <person name="Liu S."/>
            <person name="Cho W.K."/>
            <person name="Kim J.Y."/>
            <person name="Xu Y."/>
            <person name="Heller-Uszynska K."/>
            <person name="Miao H."/>
            <person name="Cheng Z."/>
            <person name="Zhang S."/>
            <person name="Wu J."/>
            <person name="Yang Y."/>
            <person name="Kang H."/>
            <person name="Li M."/>
            <person name="Liang H."/>
            <person name="Ren X."/>
            <person name="Shi Z."/>
            <person name="Wen M."/>
            <person name="Jian M."/>
            <person name="Yang H."/>
            <person name="Zhang G."/>
            <person name="Yang Z."/>
            <person name="Chen R."/>
            <person name="Liu S."/>
            <person name="Li J."/>
            <person name="Ma L."/>
            <person name="Liu H."/>
            <person name="Zhou Y."/>
            <person name="Zhao J."/>
            <person name="Fang X."/>
            <person name="Li G."/>
            <person name="Fang L."/>
            <person name="Li Y."/>
            <person name="Liu D."/>
            <person name="Zheng H."/>
            <person name="Zhang Y."/>
            <person name="Qin N."/>
            <person name="Li Z."/>
            <person name="Yang G."/>
            <person name="Yang S."/>
            <person name="Bolund L."/>
            <person name="Kristiansen K."/>
            <person name="Zheng H."/>
            <person name="Li S."/>
            <person name="Zhang X."/>
            <person name="Yang H."/>
            <person name="Wang J."/>
            <person name="Sun R."/>
            <person name="Zhang B."/>
            <person name="Jiang S."/>
            <person name="Wang J."/>
            <person name="Du Y."/>
            <person name="Li S."/>
        </authorList>
    </citation>
    <scope>NUCLEOTIDE SEQUENCE [LARGE SCALE GENOMIC DNA]</scope>
    <source>
        <strain evidence="3">cv. 9930</strain>
    </source>
</reference>
<evidence type="ECO:0000256" key="1">
    <source>
        <dbReference type="SAM" id="MobiDB-lite"/>
    </source>
</evidence>
<dbReference type="Proteomes" id="UP000029981">
    <property type="component" value="Chromosome 6"/>
</dbReference>
<reference evidence="2 3" key="3">
    <citation type="journal article" date="2010" name="BMC Genomics">
        <title>Transcriptome sequencing and comparative analysis of cucumber flowers with different sex types.</title>
        <authorList>
            <person name="Guo S."/>
            <person name="Zheng Y."/>
            <person name="Joung J.G."/>
            <person name="Liu S."/>
            <person name="Zhang Z."/>
            <person name="Crasta O.R."/>
            <person name="Sobral B.W."/>
            <person name="Xu Y."/>
            <person name="Huang S."/>
            <person name="Fei Z."/>
        </authorList>
    </citation>
    <scope>NUCLEOTIDE SEQUENCE [LARGE SCALE GENOMIC DNA]</scope>
    <source>
        <strain evidence="3">cv. 9930</strain>
    </source>
</reference>
<dbReference type="EMBL" id="CM002927">
    <property type="protein sequence ID" value="KGN46714.1"/>
    <property type="molecule type" value="Genomic_DNA"/>
</dbReference>
<protein>
    <submittedName>
        <fullName evidence="2">Uncharacterized protein</fullName>
    </submittedName>
</protein>
<name>A0A0A0KCZ0_CUCSA</name>
<accession>A0A0A0KCZ0</accession>
<dbReference type="Gramene" id="KGN46714">
    <property type="protein sequence ID" value="KGN46714"/>
    <property type="gene ID" value="Csa_6G126270"/>
</dbReference>
<evidence type="ECO:0000313" key="3">
    <source>
        <dbReference type="Proteomes" id="UP000029981"/>
    </source>
</evidence>
<reference evidence="2 3" key="4">
    <citation type="journal article" date="2011" name="BMC Genomics">
        <title>RNA-Seq improves annotation of protein-coding genes in the cucumber genome.</title>
        <authorList>
            <person name="Li Z."/>
            <person name="Zhang Z."/>
            <person name="Yan P."/>
            <person name="Huang S."/>
            <person name="Fei Z."/>
            <person name="Lin K."/>
        </authorList>
    </citation>
    <scope>NUCLEOTIDE SEQUENCE [LARGE SCALE GENOMIC DNA]</scope>
    <source>
        <strain evidence="3">cv. 9930</strain>
    </source>
</reference>
<dbReference type="AlphaFoldDB" id="A0A0A0KCZ0"/>
<feature type="region of interest" description="Disordered" evidence="1">
    <location>
        <begin position="1"/>
        <end position="21"/>
    </location>
</feature>
<organism evidence="2 3">
    <name type="scientific">Cucumis sativus</name>
    <name type="common">Cucumber</name>
    <dbReference type="NCBI Taxonomy" id="3659"/>
    <lineage>
        <taxon>Eukaryota</taxon>
        <taxon>Viridiplantae</taxon>
        <taxon>Streptophyta</taxon>
        <taxon>Embryophyta</taxon>
        <taxon>Tracheophyta</taxon>
        <taxon>Spermatophyta</taxon>
        <taxon>Magnoliopsida</taxon>
        <taxon>eudicotyledons</taxon>
        <taxon>Gunneridae</taxon>
        <taxon>Pentapetalae</taxon>
        <taxon>rosids</taxon>
        <taxon>fabids</taxon>
        <taxon>Cucurbitales</taxon>
        <taxon>Cucurbitaceae</taxon>
        <taxon>Benincaseae</taxon>
        <taxon>Cucumis</taxon>
    </lineage>
</organism>
<proteinExistence type="predicted"/>